<sequence length="154" mass="17181">MSEKKSHAVNDAKDLRAHLSAIANPQTKSFIEEAISCLEADQKRAAVVFSWIGAMAVLYDEVVSNHLAAFNAEAIRKDAKWKVAKNSDDLGKMKEFDFLNILETISVIGKNVKQELQQCLQLRNGCGHPNSLKIGFRRVAAHIEILILNVFSKF</sequence>
<gene>
    <name evidence="1" type="ORF">FRZ67_03180</name>
</gene>
<dbReference type="AlphaFoldDB" id="A0A5B8VGH8"/>
<dbReference type="Proteomes" id="UP000321533">
    <property type="component" value="Chromosome"/>
</dbReference>
<dbReference type="KEGG" id="pgin:FRZ67_03180"/>
<name>A0A5B8VGH8_9BACT</name>
<protein>
    <recommendedName>
        <fullName evidence="3">DUF4145 domain-containing protein</fullName>
    </recommendedName>
</protein>
<evidence type="ECO:0000313" key="2">
    <source>
        <dbReference type="Proteomes" id="UP000321533"/>
    </source>
</evidence>
<accession>A0A5B8VGH8</accession>
<keyword evidence="2" id="KW-1185">Reference proteome</keyword>
<dbReference type="EMBL" id="CP042435">
    <property type="protein sequence ID" value="QEC70122.1"/>
    <property type="molecule type" value="Genomic_DNA"/>
</dbReference>
<reference evidence="1 2" key="1">
    <citation type="journal article" date="2016" name="Int. J. Syst. Evol. Microbiol.">
        <title>Panacibacter ginsenosidivorans gen. nov., sp. nov., with ginsenoside converting activity isolated from soil of a ginseng field.</title>
        <authorList>
            <person name="Siddiqi M.Z."/>
            <person name="Muhammad Shafi S."/>
            <person name="Choi K.D."/>
            <person name="Im W.T."/>
        </authorList>
    </citation>
    <scope>NUCLEOTIDE SEQUENCE [LARGE SCALE GENOMIC DNA]</scope>
    <source>
        <strain evidence="1 2">Gsoil1550</strain>
    </source>
</reference>
<evidence type="ECO:0000313" key="1">
    <source>
        <dbReference type="EMBL" id="QEC70122.1"/>
    </source>
</evidence>
<evidence type="ECO:0008006" key="3">
    <source>
        <dbReference type="Google" id="ProtNLM"/>
    </source>
</evidence>
<organism evidence="1 2">
    <name type="scientific">Panacibacter ginsenosidivorans</name>
    <dbReference type="NCBI Taxonomy" id="1813871"/>
    <lineage>
        <taxon>Bacteria</taxon>
        <taxon>Pseudomonadati</taxon>
        <taxon>Bacteroidota</taxon>
        <taxon>Chitinophagia</taxon>
        <taxon>Chitinophagales</taxon>
        <taxon>Chitinophagaceae</taxon>
        <taxon>Panacibacter</taxon>
    </lineage>
</organism>
<dbReference type="OrthoDB" id="1399884at2"/>
<proteinExistence type="predicted"/>